<proteinExistence type="predicted"/>
<sequence length="83" mass="9461">MRRKSRKNPALTYFIVVVISVVCYLNSLDGDFVHDDIPAISRNPDVLGTSSIAQLFRNDFWGTPMSDVNSHKSYRPLTVLTFR</sequence>
<dbReference type="AlphaFoldDB" id="A0AAN9Y905"/>
<dbReference type="PANTHER" id="PTHR44216">
    <property type="entry name" value="PROTEIN O-MANNOSYL-TRANSFERASE TMTC2"/>
    <property type="match status" value="1"/>
</dbReference>
<keyword evidence="3" id="KW-1185">Reference proteome</keyword>
<dbReference type="Proteomes" id="UP001367676">
    <property type="component" value="Unassembled WGS sequence"/>
</dbReference>
<dbReference type="EMBL" id="JBBCAQ010000003">
    <property type="protein sequence ID" value="KAK7604608.1"/>
    <property type="molecule type" value="Genomic_DNA"/>
</dbReference>
<organism evidence="2 3">
    <name type="scientific">Parthenolecanium corni</name>
    <dbReference type="NCBI Taxonomy" id="536013"/>
    <lineage>
        <taxon>Eukaryota</taxon>
        <taxon>Metazoa</taxon>
        <taxon>Ecdysozoa</taxon>
        <taxon>Arthropoda</taxon>
        <taxon>Hexapoda</taxon>
        <taxon>Insecta</taxon>
        <taxon>Pterygota</taxon>
        <taxon>Neoptera</taxon>
        <taxon>Paraneoptera</taxon>
        <taxon>Hemiptera</taxon>
        <taxon>Sternorrhyncha</taxon>
        <taxon>Coccoidea</taxon>
        <taxon>Coccidae</taxon>
        <taxon>Parthenolecanium</taxon>
    </lineage>
</organism>
<gene>
    <name evidence="2" type="ORF">V9T40_005794</name>
</gene>
<reference evidence="2 3" key="1">
    <citation type="submission" date="2024-03" db="EMBL/GenBank/DDBJ databases">
        <title>Adaptation during the transition from Ophiocordyceps entomopathogen to insect associate is accompanied by gene loss and intensified selection.</title>
        <authorList>
            <person name="Ward C.M."/>
            <person name="Onetto C.A."/>
            <person name="Borneman A.R."/>
        </authorList>
    </citation>
    <scope>NUCLEOTIDE SEQUENCE [LARGE SCALE GENOMIC DNA]</scope>
    <source>
        <strain evidence="2">AWRI1</strain>
        <tissue evidence="2">Single Adult Female</tissue>
    </source>
</reference>
<dbReference type="PANTHER" id="PTHR44216:SF3">
    <property type="entry name" value="PROTEIN O-MANNOSYL-TRANSFERASE TMTC2"/>
    <property type="match status" value="1"/>
</dbReference>
<protein>
    <recommendedName>
        <fullName evidence="4">Transmembrane and TPR repeat-containing protein 3</fullName>
    </recommendedName>
</protein>
<comment type="caution">
    <text evidence="2">The sequence shown here is derived from an EMBL/GenBank/DDBJ whole genome shotgun (WGS) entry which is preliminary data.</text>
</comment>
<evidence type="ECO:0000313" key="2">
    <source>
        <dbReference type="EMBL" id="KAK7604608.1"/>
    </source>
</evidence>
<dbReference type="GO" id="GO:0000030">
    <property type="term" value="F:mannosyltransferase activity"/>
    <property type="evidence" value="ECO:0007669"/>
    <property type="project" value="TreeGrafter"/>
</dbReference>
<keyword evidence="1" id="KW-0812">Transmembrane</keyword>
<dbReference type="InterPro" id="IPR052384">
    <property type="entry name" value="TMTC_O-mannosyltransferase"/>
</dbReference>
<evidence type="ECO:0008006" key="4">
    <source>
        <dbReference type="Google" id="ProtNLM"/>
    </source>
</evidence>
<accession>A0AAN9Y905</accession>
<evidence type="ECO:0000256" key="1">
    <source>
        <dbReference type="SAM" id="Phobius"/>
    </source>
</evidence>
<keyword evidence="1" id="KW-0472">Membrane</keyword>
<feature type="transmembrane region" description="Helical" evidence="1">
    <location>
        <begin position="12"/>
        <end position="28"/>
    </location>
</feature>
<dbReference type="GO" id="GO:0035269">
    <property type="term" value="P:protein O-linked glycosylation via mannose"/>
    <property type="evidence" value="ECO:0007669"/>
    <property type="project" value="TreeGrafter"/>
</dbReference>
<evidence type="ECO:0000313" key="3">
    <source>
        <dbReference type="Proteomes" id="UP001367676"/>
    </source>
</evidence>
<name>A0AAN9Y905_9HEMI</name>
<dbReference type="GO" id="GO:0005789">
    <property type="term" value="C:endoplasmic reticulum membrane"/>
    <property type="evidence" value="ECO:0007669"/>
    <property type="project" value="TreeGrafter"/>
</dbReference>
<keyword evidence="1" id="KW-1133">Transmembrane helix</keyword>